<feature type="transmembrane region" description="Helical" evidence="5">
    <location>
        <begin position="67"/>
        <end position="86"/>
    </location>
</feature>
<dbReference type="Proteomes" id="UP000641206">
    <property type="component" value="Unassembled WGS sequence"/>
</dbReference>
<evidence type="ECO:0000256" key="3">
    <source>
        <dbReference type="ARBA" id="ARBA00022989"/>
    </source>
</evidence>
<keyword evidence="7" id="KW-1185">Reference proteome</keyword>
<feature type="transmembrane region" description="Helical" evidence="5">
    <location>
        <begin position="244"/>
        <end position="263"/>
    </location>
</feature>
<dbReference type="RefSeq" id="WP_188734540.1">
    <property type="nucleotide sequence ID" value="NZ_BMLW01000006.1"/>
</dbReference>
<dbReference type="InterPro" id="IPR003339">
    <property type="entry name" value="ABC/ECF_trnsptr_transmembrane"/>
</dbReference>
<dbReference type="PANTHER" id="PTHR33514">
    <property type="entry name" value="PROTEIN ABCI12, CHLOROPLASTIC"/>
    <property type="match status" value="1"/>
</dbReference>
<evidence type="ECO:0000256" key="2">
    <source>
        <dbReference type="ARBA" id="ARBA00022692"/>
    </source>
</evidence>
<protein>
    <submittedName>
        <fullName evidence="6">Energy-coupling factor transporter transmembrane protein EcfT</fullName>
    </submittedName>
</protein>
<name>A0ABQ2NV96_9BACI</name>
<accession>A0ABQ2NV96</accession>
<evidence type="ECO:0000256" key="4">
    <source>
        <dbReference type="ARBA" id="ARBA00023136"/>
    </source>
</evidence>
<evidence type="ECO:0000313" key="6">
    <source>
        <dbReference type="EMBL" id="GGP11221.1"/>
    </source>
</evidence>
<reference evidence="7" key="1">
    <citation type="journal article" date="2019" name="Int. J. Syst. Evol. Microbiol.">
        <title>The Global Catalogue of Microorganisms (GCM) 10K type strain sequencing project: providing services to taxonomists for standard genome sequencing and annotation.</title>
        <authorList>
            <consortium name="The Broad Institute Genomics Platform"/>
            <consortium name="The Broad Institute Genome Sequencing Center for Infectious Disease"/>
            <person name="Wu L."/>
            <person name="Ma J."/>
        </authorList>
    </citation>
    <scope>NUCLEOTIDE SEQUENCE [LARGE SCALE GENOMIC DNA]</scope>
    <source>
        <strain evidence="7">CGMCC 1.7693</strain>
    </source>
</reference>
<proteinExistence type="predicted"/>
<dbReference type="PANTHER" id="PTHR33514:SF13">
    <property type="entry name" value="PROTEIN ABCI12, CHLOROPLASTIC"/>
    <property type="match status" value="1"/>
</dbReference>
<keyword evidence="4 5" id="KW-0472">Membrane</keyword>
<feature type="transmembrane region" description="Helical" evidence="5">
    <location>
        <begin position="106"/>
        <end position="126"/>
    </location>
</feature>
<dbReference type="CDD" id="cd16914">
    <property type="entry name" value="EcfT"/>
    <property type="match status" value="1"/>
</dbReference>
<keyword evidence="3 5" id="KW-1133">Transmembrane helix</keyword>
<feature type="transmembrane region" description="Helical" evidence="5">
    <location>
        <begin position="25"/>
        <end position="55"/>
    </location>
</feature>
<sequence>MAKKSGTFYEPLDSPIERLDPITKFVAIFALGLSSVVFPSVFIGYVILLGLFFVAYKAKILKKFAKFIIGFAIPIMVMLFFIQGFYNPDNVTIIADLGFAQLGLEGILKMLNIVGSLLVFLGSFYITTKTTDTGRMVASFQRVGITGKAGYLILATLNVIPQMQKKVSVIQEAQNSRGLETSGSLKTRLKAIVPLIGPLIMGSLIDVQERGMTLEVRGFGMKGIKQTNFVQAEEAPVDKKIKRLFLIYFLLIIVASIIIRFNLI</sequence>
<dbReference type="EMBL" id="BMLW01000006">
    <property type="protein sequence ID" value="GGP11221.1"/>
    <property type="molecule type" value="Genomic_DNA"/>
</dbReference>
<evidence type="ECO:0000256" key="1">
    <source>
        <dbReference type="ARBA" id="ARBA00004141"/>
    </source>
</evidence>
<gene>
    <name evidence="6" type="primary">ecfT</name>
    <name evidence="6" type="ORF">GCM10011346_22520</name>
</gene>
<evidence type="ECO:0000313" key="7">
    <source>
        <dbReference type="Proteomes" id="UP000641206"/>
    </source>
</evidence>
<comment type="caution">
    <text evidence="6">The sequence shown here is derived from an EMBL/GenBank/DDBJ whole genome shotgun (WGS) entry which is preliminary data.</text>
</comment>
<comment type="subcellular location">
    <subcellularLocation>
        <location evidence="1">Membrane</location>
        <topology evidence="1">Multi-pass membrane protein</topology>
    </subcellularLocation>
</comment>
<keyword evidence="2 5" id="KW-0812">Transmembrane</keyword>
<organism evidence="6 7">
    <name type="scientific">Oceanobacillus neutriphilus</name>
    <dbReference type="NCBI Taxonomy" id="531815"/>
    <lineage>
        <taxon>Bacteria</taxon>
        <taxon>Bacillati</taxon>
        <taxon>Bacillota</taxon>
        <taxon>Bacilli</taxon>
        <taxon>Bacillales</taxon>
        <taxon>Bacillaceae</taxon>
        <taxon>Oceanobacillus</taxon>
    </lineage>
</organism>
<dbReference type="Pfam" id="PF02361">
    <property type="entry name" value="CbiQ"/>
    <property type="match status" value="1"/>
</dbReference>
<evidence type="ECO:0000256" key="5">
    <source>
        <dbReference type="SAM" id="Phobius"/>
    </source>
</evidence>